<name>A0ABX1CHL7_9SPHN</name>
<comment type="caution">
    <text evidence="1">The sequence shown here is derived from an EMBL/GenBank/DDBJ whole genome shotgun (WGS) entry which is preliminary data.</text>
</comment>
<proteinExistence type="predicted"/>
<organism evidence="1 2">
    <name type="scientific">Sphingomonas corticis</name>
    <dbReference type="NCBI Taxonomy" id="2722791"/>
    <lineage>
        <taxon>Bacteria</taxon>
        <taxon>Pseudomonadati</taxon>
        <taxon>Pseudomonadota</taxon>
        <taxon>Alphaproteobacteria</taxon>
        <taxon>Sphingomonadales</taxon>
        <taxon>Sphingomonadaceae</taxon>
        <taxon>Sphingomonas</taxon>
    </lineage>
</organism>
<sequence length="238" mass="26215">MARNDPQSRAAPSGPWTTCPPDAVPITVVRAELVADGGTHRVSILRELRCGDVVVAGGPVWSRSTSDEVAATDAFEGLMIGGDDLVFLAEAALVLSPGNVDAVVDQHVANAVRAREAARVKAAEKAAKAEAKAKRDRTIGVYFMGDKKKPVVEMRRGVLSTPFLKLQFGAEWERDRFWDWFKWQSHRHDEIEAKVAESGAEPVRRELLYEMLTTEQVVKKRGLGAGGRRPLLFWRGDL</sequence>
<evidence type="ECO:0000313" key="1">
    <source>
        <dbReference type="EMBL" id="NJR77505.1"/>
    </source>
</evidence>
<protein>
    <submittedName>
        <fullName evidence="1">Uncharacterized protein</fullName>
    </submittedName>
</protein>
<keyword evidence="2" id="KW-1185">Reference proteome</keyword>
<reference evidence="1 2" key="1">
    <citation type="submission" date="2020-03" db="EMBL/GenBank/DDBJ databases">
        <authorList>
            <person name="Wang L."/>
            <person name="He N."/>
            <person name="Li Y."/>
            <person name="Fang Y."/>
            <person name="Zhang F."/>
        </authorList>
    </citation>
    <scope>NUCLEOTIDE SEQUENCE [LARGE SCALE GENOMIC DNA]</scope>
    <source>
        <strain evidence="1 2">36D10-4-7</strain>
    </source>
</reference>
<dbReference type="Proteomes" id="UP000732399">
    <property type="component" value="Unassembled WGS sequence"/>
</dbReference>
<evidence type="ECO:0000313" key="2">
    <source>
        <dbReference type="Proteomes" id="UP000732399"/>
    </source>
</evidence>
<accession>A0ABX1CHL7</accession>
<dbReference type="RefSeq" id="WP_168132997.1">
    <property type="nucleotide sequence ID" value="NZ_JAAVJH010000001.1"/>
</dbReference>
<dbReference type="EMBL" id="JAAVJH010000001">
    <property type="protein sequence ID" value="NJR77505.1"/>
    <property type="molecule type" value="Genomic_DNA"/>
</dbReference>
<gene>
    <name evidence="1" type="ORF">HBH26_02605</name>
</gene>